<dbReference type="SUPFAM" id="SSF52317">
    <property type="entry name" value="Class I glutamine amidotransferase-like"/>
    <property type="match status" value="1"/>
</dbReference>
<dbReference type="PROSITE" id="PS51273">
    <property type="entry name" value="GATASE_TYPE_1"/>
    <property type="match status" value="1"/>
</dbReference>
<keyword evidence="5 10" id="KW-0315">Glutamine amidotransferase</keyword>
<evidence type="ECO:0000313" key="14">
    <source>
        <dbReference type="Proteomes" id="UP000321750"/>
    </source>
</evidence>
<dbReference type="GO" id="GO:0000107">
    <property type="term" value="F:imidazoleglycerol-phosphate synthase activity"/>
    <property type="evidence" value="ECO:0007669"/>
    <property type="project" value="UniProtKB-UniRule"/>
</dbReference>
<sequence>MTPVTVAIIDYGSGNLHSAAKAFERAARESGLDGTRILVTDKPDDIARAERIVLPGVGAYADCRRGLDAVPGMVEAMTEAVRGRGRPFLGICVGMQLMASRGLEYETTAGLDWIAGDVTPITPADPSLKIPHMGWNTLTIHRPSPLLDGIPTGEAGLHAYFVHSYALKPLDRADVVAHSDYGGEVTAMVARDNIAGTQFHPEKSQRLGLALIANFLRWTP</sequence>
<proteinExistence type="inferred from homology"/>
<dbReference type="GO" id="GO:0005737">
    <property type="term" value="C:cytoplasm"/>
    <property type="evidence" value="ECO:0007669"/>
    <property type="project" value="UniProtKB-SubCell"/>
</dbReference>
<comment type="catalytic activity">
    <reaction evidence="9 10">
        <text>L-glutamine + H2O = L-glutamate + NH4(+)</text>
        <dbReference type="Rhea" id="RHEA:15889"/>
        <dbReference type="ChEBI" id="CHEBI:15377"/>
        <dbReference type="ChEBI" id="CHEBI:28938"/>
        <dbReference type="ChEBI" id="CHEBI:29985"/>
        <dbReference type="ChEBI" id="CHEBI:58359"/>
        <dbReference type="EC" id="3.5.1.2"/>
    </reaction>
</comment>
<dbReference type="InterPro" id="IPR010139">
    <property type="entry name" value="Imidazole-glycPsynth_HisH"/>
</dbReference>
<feature type="active site" evidence="10 11">
    <location>
        <position position="202"/>
    </location>
</feature>
<dbReference type="InterPro" id="IPR017926">
    <property type="entry name" value="GATASE"/>
</dbReference>
<dbReference type="NCBIfam" id="TIGR01855">
    <property type="entry name" value="IMP_synth_hisH"/>
    <property type="match status" value="1"/>
</dbReference>
<gene>
    <name evidence="10 13" type="primary">hisH</name>
    <name evidence="13" type="ORF">MGN01_24040</name>
</gene>
<protein>
    <recommendedName>
        <fullName evidence="10">Imidazole glycerol phosphate synthase subunit HisH</fullName>
        <ecNumber evidence="10">4.3.2.10</ecNumber>
    </recommendedName>
    <alternativeName>
        <fullName evidence="10">IGP synthase glutaminase subunit</fullName>
        <ecNumber evidence="10">3.5.1.2</ecNumber>
    </alternativeName>
    <alternativeName>
        <fullName evidence="10">IGP synthase subunit HisH</fullName>
    </alternativeName>
    <alternativeName>
        <fullName evidence="10">ImGP synthase subunit HisH</fullName>
        <shortName evidence="10">IGPS subunit HisH</shortName>
    </alternativeName>
</protein>
<evidence type="ECO:0000313" key="13">
    <source>
        <dbReference type="EMBL" id="GEP10559.1"/>
    </source>
</evidence>
<evidence type="ECO:0000259" key="12">
    <source>
        <dbReference type="Pfam" id="PF00117"/>
    </source>
</evidence>
<dbReference type="PIRSF" id="PIRSF000495">
    <property type="entry name" value="Amidotransf_hisH"/>
    <property type="match status" value="1"/>
</dbReference>
<keyword evidence="3 10" id="KW-0028">Amino-acid biosynthesis</keyword>
<comment type="subcellular location">
    <subcellularLocation>
        <location evidence="10">Cytoplasm</location>
    </subcellularLocation>
</comment>
<dbReference type="EMBL" id="BJZV01000012">
    <property type="protein sequence ID" value="GEP10559.1"/>
    <property type="molecule type" value="Genomic_DNA"/>
</dbReference>
<keyword evidence="6 10" id="KW-0368">Histidine biosynthesis</keyword>
<dbReference type="GO" id="GO:0000105">
    <property type="term" value="P:L-histidine biosynthetic process"/>
    <property type="evidence" value="ECO:0007669"/>
    <property type="project" value="UniProtKB-UniRule"/>
</dbReference>
<comment type="catalytic activity">
    <reaction evidence="8 10">
        <text>5-[(5-phospho-1-deoxy-D-ribulos-1-ylimino)methylamino]-1-(5-phospho-beta-D-ribosyl)imidazole-4-carboxamide + L-glutamine = D-erythro-1-(imidazol-4-yl)glycerol 3-phosphate + 5-amino-1-(5-phospho-beta-D-ribosyl)imidazole-4-carboxamide + L-glutamate + H(+)</text>
        <dbReference type="Rhea" id="RHEA:24793"/>
        <dbReference type="ChEBI" id="CHEBI:15378"/>
        <dbReference type="ChEBI" id="CHEBI:29985"/>
        <dbReference type="ChEBI" id="CHEBI:58278"/>
        <dbReference type="ChEBI" id="CHEBI:58359"/>
        <dbReference type="ChEBI" id="CHEBI:58475"/>
        <dbReference type="ChEBI" id="CHEBI:58525"/>
        <dbReference type="EC" id="4.3.2.10"/>
    </reaction>
</comment>
<dbReference type="AlphaFoldDB" id="A0A512JKR8"/>
<dbReference type="CDD" id="cd01748">
    <property type="entry name" value="GATase1_IGP_Synthase"/>
    <property type="match status" value="1"/>
</dbReference>
<evidence type="ECO:0000256" key="6">
    <source>
        <dbReference type="ARBA" id="ARBA00023102"/>
    </source>
</evidence>
<organism evidence="13 14">
    <name type="scientific">Methylobacterium gnaphalii</name>
    <dbReference type="NCBI Taxonomy" id="1010610"/>
    <lineage>
        <taxon>Bacteria</taxon>
        <taxon>Pseudomonadati</taxon>
        <taxon>Pseudomonadota</taxon>
        <taxon>Alphaproteobacteria</taxon>
        <taxon>Hyphomicrobiales</taxon>
        <taxon>Methylobacteriaceae</taxon>
        <taxon>Methylobacterium</taxon>
    </lineage>
</organism>
<evidence type="ECO:0000256" key="11">
    <source>
        <dbReference type="PIRSR" id="PIRSR000495-1"/>
    </source>
</evidence>
<keyword evidence="14" id="KW-1185">Reference proteome</keyword>
<accession>A0A512JKR8</accession>
<evidence type="ECO:0000256" key="3">
    <source>
        <dbReference type="ARBA" id="ARBA00022605"/>
    </source>
</evidence>
<keyword evidence="4 10" id="KW-0378">Hydrolase</keyword>
<evidence type="ECO:0000256" key="9">
    <source>
        <dbReference type="ARBA" id="ARBA00049534"/>
    </source>
</evidence>
<evidence type="ECO:0000256" key="1">
    <source>
        <dbReference type="ARBA" id="ARBA00005091"/>
    </source>
</evidence>
<evidence type="ECO:0000256" key="2">
    <source>
        <dbReference type="ARBA" id="ARBA00011152"/>
    </source>
</evidence>
<dbReference type="EC" id="3.5.1.2" evidence="10"/>
<feature type="domain" description="Glutamine amidotransferase" evidence="12">
    <location>
        <begin position="8"/>
        <end position="216"/>
    </location>
</feature>
<dbReference type="PANTHER" id="PTHR42701">
    <property type="entry name" value="IMIDAZOLE GLYCEROL PHOSPHATE SYNTHASE SUBUNIT HISH"/>
    <property type="match status" value="1"/>
</dbReference>
<dbReference type="Gene3D" id="3.40.50.880">
    <property type="match status" value="1"/>
</dbReference>
<comment type="subunit">
    <text evidence="2 10">Heterodimer of HisH and HisF.</text>
</comment>
<dbReference type="InterPro" id="IPR029062">
    <property type="entry name" value="Class_I_gatase-like"/>
</dbReference>
<dbReference type="EC" id="4.3.2.10" evidence="10"/>
<comment type="pathway">
    <text evidence="1 10">Amino-acid biosynthesis; L-histidine biosynthesis; L-histidine from 5-phospho-alpha-D-ribose 1-diphosphate: step 5/9.</text>
</comment>
<feature type="active site" description="Nucleophile" evidence="10 11">
    <location>
        <position position="92"/>
    </location>
</feature>
<evidence type="ECO:0000256" key="10">
    <source>
        <dbReference type="HAMAP-Rule" id="MF_00278"/>
    </source>
</evidence>
<keyword evidence="10" id="KW-0963">Cytoplasm</keyword>
<dbReference type="GO" id="GO:0004359">
    <property type="term" value="F:glutaminase activity"/>
    <property type="evidence" value="ECO:0007669"/>
    <property type="project" value="UniProtKB-EC"/>
</dbReference>
<name>A0A512JKR8_9HYPH</name>
<evidence type="ECO:0000256" key="5">
    <source>
        <dbReference type="ARBA" id="ARBA00022962"/>
    </source>
</evidence>
<dbReference type="GO" id="GO:0016829">
    <property type="term" value="F:lyase activity"/>
    <property type="evidence" value="ECO:0007669"/>
    <property type="project" value="UniProtKB-KW"/>
</dbReference>
<keyword evidence="7 10" id="KW-0456">Lyase</keyword>
<reference evidence="13 14" key="1">
    <citation type="submission" date="2019-07" db="EMBL/GenBank/DDBJ databases">
        <title>Whole genome shotgun sequence of Methylobacterium gnaphalii NBRC 107716.</title>
        <authorList>
            <person name="Hosoyama A."/>
            <person name="Uohara A."/>
            <person name="Ohji S."/>
            <person name="Ichikawa N."/>
        </authorList>
    </citation>
    <scope>NUCLEOTIDE SEQUENCE [LARGE SCALE GENOMIC DNA]</scope>
    <source>
        <strain evidence="13 14">NBRC 107716</strain>
    </source>
</reference>
<evidence type="ECO:0000256" key="7">
    <source>
        <dbReference type="ARBA" id="ARBA00023239"/>
    </source>
</evidence>
<evidence type="ECO:0000256" key="8">
    <source>
        <dbReference type="ARBA" id="ARBA00047838"/>
    </source>
</evidence>
<dbReference type="UniPathway" id="UPA00031">
    <property type="reaction ID" value="UER00010"/>
</dbReference>
<comment type="function">
    <text evidence="10">IGPS catalyzes the conversion of PRFAR and glutamine to IGP, AICAR and glutamate. The HisH subunit catalyzes the hydrolysis of glutamine to glutamate and ammonia as part of the synthesis of IGP and AICAR. The resulting ammonia molecule is channeled to the active site of HisF.</text>
</comment>
<feature type="active site" evidence="10 11">
    <location>
        <position position="200"/>
    </location>
</feature>
<evidence type="ECO:0000256" key="4">
    <source>
        <dbReference type="ARBA" id="ARBA00022801"/>
    </source>
</evidence>
<dbReference type="Proteomes" id="UP000321750">
    <property type="component" value="Unassembled WGS sequence"/>
</dbReference>
<dbReference type="RefSeq" id="WP_147046833.1">
    <property type="nucleotide sequence ID" value="NZ_BJZV01000012.1"/>
</dbReference>
<dbReference type="PANTHER" id="PTHR42701:SF1">
    <property type="entry name" value="IMIDAZOLE GLYCEROL PHOSPHATE SYNTHASE SUBUNIT HISH"/>
    <property type="match status" value="1"/>
</dbReference>
<comment type="caution">
    <text evidence="13">The sequence shown here is derived from an EMBL/GenBank/DDBJ whole genome shotgun (WGS) entry which is preliminary data.</text>
</comment>
<dbReference type="HAMAP" id="MF_00278">
    <property type="entry name" value="HisH"/>
    <property type="match status" value="1"/>
</dbReference>
<dbReference type="OrthoDB" id="9807137at2"/>
<dbReference type="Pfam" id="PF00117">
    <property type="entry name" value="GATase"/>
    <property type="match status" value="1"/>
</dbReference>